<dbReference type="InterPro" id="IPR036582">
    <property type="entry name" value="Mao_N_sf"/>
</dbReference>
<dbReference type="SUPFAM" id="SSF55383">
    <property type="entry name" value="Copper amine oxidase, domain N"/>
    <property type="match status" value="1"/>
</dbReference>
<dbReference type="Pfam" id="PF07833">
    <property type="entry name" value="Cu_amine_oxidN1"/>
    <property type="match status" value="1"/>
</dbReference>
<dbReference type="Pfam" id="PF16472">
    <property type="entry name" value="DUF5050"/>
    <property type="match status" value="1"/>
</dbReference>
<comment type="caution">
    <text evidence="3">The sequence shown here is derived from an EMBL/GenBank/DDBJ whole genome shotgun (WGS) entry which is preliminary data.</text>
</comment>
<gene>
    <name evidence="3" type="ORF">INF28_04375</name>
</gene>
<evidence type="ECO:0000313" key="3">
    <source>
        <dbReference type="EMBL" id="MBE5039696.1"/>
    </source>
</evidence>
<dbReference type="AlphaFoldDB" id="A0A9D5M046"/>
<protein>
    <submittedName>
        <fullName evidence="3">DUF5050 domain-containing protein</fullName>
    </submittedName>
</protein>
<feature type="domain" description="Copper amine oxidase-like N-terminal" evidence="1">
    <location>
        <begin position="35"/>
        <end position="143"/>
    </location>
</feature>
<accession>A0A9D5M046</accession>
<dbReference type="InterPro" id="IPR012854">
    <property type="entry name" value="Cu_amine_oxidase-like_N"/>
</dbReference>
<sequence length="559" mass="64004">MKKSIAVVLCLLFLFGENGQRLQVCAEEKAIQVCLDGVMLDFDVAPYIEEGRVLVPMHRIFEALGYVIQWDETLQRVTAERDDSWIQLTVGDKLAVLDHYEWGISLDVPPCITEDRTMVPLRFVAEIADYDVLWDEQGSTVYIENSCQMETSRPFQYCALQGKTMWAEGICFALDGTFFQEGIGDGEELQLCGTDLYYTNAEHYVYRTNLQTGETSQILFSPVSGILIRENQLFYIKEDGYLYRSNLIGGQEQRMMDHPCSDYRVAEDNIYYIHGLNHQLYVYKMAEGSTAQLYGGYTSCFDVVEDMIYYGKAERQGEEIRYLGIGSYNMTNQREVDLPELETAQAESLWVWQDNLFYQTPDFGVGAELYRYGLNRGYYAKVLDGIKGSSEIHGSYICYYAEPEEMEQEQKPLLYLAETDGSNCVSIQEIMFSALFWSHIQGNVPAEEDFDLLLKKELSAFFEEPYAVQYRLLRDQPIQIGIGFPKYYVWTAALDAEGNIMKEGAMILKAINKQGFVTEYFLSREDILADPELVLEYFPALLCGRIQEWAKSGEGGSLE</sequence>
<reference evidence="3" key="1">
    <citation type="submission" date="2020-10" db="EMBL/GenBank/DDBJ databases">
        <title>ChiBAC.</title>
        <authorList>
            <person name="Zenner C."/>
            <person name="Hitch T.C.A."/>
            <person name="Clavel T."/>
        </authorList>
    </citation>
    <scope>NUCLEOTIDE SEQUENCE</scope>
    <source>
        <strain evidence="3">DSM 107454</strain>
    </source>
</reference>
<name>A0A9D5M046_9FIRM</name>
<dbReference type="EMBL" id="JADCKB010000007">
    <property type="protein sequence ID" value="MBE5039696.1"/>
    <property type="molecule type" value="Genomic_DNA"/>
</dbReference>
<evidence type="ECO:0000259" key="1">
    <source>
        <dbReference type="Pfam" id="PF07833"/>
    </source>
</evidence>
<keyword evidence="4" id="KW-1185">Reference proteome</keyword>
<evidence type="ECO:0000313" key="4">
    <source>
        <dbReference type="Proteomes" id="UP000806542"/>
    </source>
</evidence>
<dbReference type="SUPFAM" id="SSF69304">
    <property type="entry name" value="Tricorn protease N-terminal domain"/>
    <property type="match status" value="1"/>
</dbReference>
<evidence type="ECO:0000259" key="2">
    <source>
        <dbReference type="Pfam" id="PF16472"/>
    </source>
</evidence>
<dbReference type="InterPro" id="IPR032485">
    <property type="entry name" value="LRP1-like_beta_prop"/>
</dbReference>
<dbReference type="Gene3D" id="3.30.457.10">
    <property type="entry name" value="Copper amine oxidase-like, N-terminal domain"/>
    <property type="match status" value="1"/>
</dbReference>
<organism evidence="3 4">
    <name type="scientific">Ructibacterium gallinarum</name>
    <dbReference type="NCBI Taxonomy" id="2779355"/>
    <lineage>
        <taxon>Bacteria</taxon>
        <taxon>Bacillati</taxon>
        <taxon>Bacillota</taxon>
        <taxon>Clostridia</taxon>
        <taxon>Eubacteriales</taxon>
        <taxon>Oscillospiraceae</taxon>
        <taxon>Ructibacterium</taxon>
    </lineage>
</organism>
<dbReference type="Proteomes" id="UP000806542">
    <property type="component" value="Unassembled WGS sequence"/>
</dbReference>
<dbReference type="RefSeq" id="WP_226392261.1">
    <property type="nucleotide sequence ID" value="NZ_JADCKB010000007.1"/>
</dbReference>
<feature type="domain" description="Prolow-density lipoprotein receptor-related protein 1-like beta-propeller" evidence="2">
    <location>
        <begin position="188"/>
        <end position="315"/>
    </location>
</feature>
<proteinExistence type="predicted"/>